<keyword evidence="3" id="KW-1185">Reference proteome</keyword>
<feature type="region of interest" description="Disordered" evidence="1">
    <location>
        <begin position="41"/>
        <end position="88"/>
    </location>
</feature>
<proteinExistence type="predicted"/>
<reference evidence="2" key="2">
    <citation type="submission" date="2018-03" db="EMBL/GenBank/DDBJ databases">
        <title>The Triticum urartu genome reveals the dynamic nature of wheat genome evolution.</title>
        <authorList>
            <person name="Ling H."/>
            <person name="Ma B."/>
            <person name="Shi X."/>
            <person name="Liu H."/>
            <person name="Dong L."/>
            <person name="Sun H."/>
            <person name="Cao Y."/>
            <person name="Gao Q."/>
            <person name="Zheng S."/>
            <person name="Li Y."/>
            <person name="Yu Y."/>
            <person name="Du H."/>
            <person name="Qi M."/>
            <person name="Li Y."/>
            <person name="Yu H."/>
            <person name="Cui Y."/>
            <person name="Wang N."/>
            <person name="Chen C."/>
            <person name="Wu H."/>
            <person name="Zhao Y."/>
            <person name="Zhang J."/>
            <person name="Li Y."/>
            <person name="Zhou W."/>
            <person name="Zhang B."/>
            <person name="Hu W."/>
            <person name="Eijk M."/>
            <person name="Tang J."/>
            <person name="Witsenboer H."/>
            <person name="Zhao S."/>
            <person name="Li Z."/>
            <person name="Zhang A."/>
            <person name="Wang D."/>
            <person name="Liang C."/>
        </authorList>
    </citation>
    <scope>NUCLEOTIDE SEQUENCE [LARGE SCALE GENOMIC DNA]</scope>
    <source>
        <strain evidence="2">cv. G1812</strain>
    </source>
</reference>
<feature type="compositionally biased region" description="Basic and acidic residues" evidence="1">
    <location>
        <begin position="57"/>
        <end position="79"/>
    </location>
</feature>
<protein>
    <submittedName>
        <fullName evidence="2">Uncharacterized protein</fullName>
    </submittedName>
</protein>
<dbReference type="Proteomes" id="UP000015106">
    <property type="component" value="Chromosome 3"/>
</dbReference>
<sequence>MIQEESSHSKITGKQLRRPTDKGFLELGLVPHIHGQICGCSDQNPQTPIPGAFSVSADEKTDQNPKRQGKQREKTELPGRSRGCVQGEGGIDELPHKFFIF</sequence>
<dbReference type="EnsemblPlants" id="TuG1812G0300000538.01.T01">
    <property type="protein sequence ID" value="TuG1812G0300000538.01.T01.cds415584"/>
    <property type="gene ID" value="TuG1812G0300000538.01"/>
</dbReference>
<reference evidence="2" key="3">
    <citation type="submission" date="2022-06" db="UniProtKB">
        <authorList>
            <consortium name="EnsemblPlants"/>
        </authorList>
    </citation>
    <scope>IDENTIFICATION</scope>
</reference>
<evidence type="ECO:0000313" key="2">
    <source>
        <dbReference type="EnsemblPlants" id="TuG1812G0300000538.01.T01.cds415584"/>
    </source>
</evidence>
<feature type="region of interest" description="Disordered" evidence="1">
    <location>
        <begin position="1"/>
        <end position="20"/>
    </location>
</feature>
<evidence type="ECO:0000313" key="3">
    <source>
        <dbReference type="Proteomes" id="UP000015106"/>
    </source>
</evidence>
<organism evidence="2 3">
    <name type="scientific">Triticum urartu</name>
    <name type="common">Red wild einkorn</name>
    <name type="synonym">Crithodium urartu</name>
    <dbReference type="NCBI Taxonomy" id="4572"/>
    <lineage>
        <taxon>Eukaryota</taxon>
        <taxon>Viridiplantae</taxon>
        <taxon>Streptophyta</taxon>
        <taxon>Embryophyta</taxon>
        <taxon>Tracheophyta</taxon>
        <taxon>Spermatophyta</taxon>
        <taxon>Magnoliopsida</taxon>
        <taxon>Liliopsida</taxon>
        <taxon>Poales</taxon>
        <taxon>Poaceae</taxon>
        <taxon>BOP clade</taxon>
        <taxon>Pooideae</taxon>
        <taxon>Triticodae</taxon>
        <taxon>Triticeae</taxon>
        <taxon>Triticinae</taxon>
        <taxon>Triticum</taxon>
    </lineage>
</organism>
<accession>A0A8R7PN78</accession>
<name>A0A8R7PN78_TRIUA</name>
<evidence type="ECO:0000256" key="1">
    <source>
        <dbReference type="SAM" id="MobiDB-lite"/>
    </source>
</evidence>
<dbReference type="Gramene" id="TuG1812G0300000538.01.T01">
    <property type="protein sequence ID" value="TuG1812G0300000538.01.T01.cds415584"/>
    <property type="gene ID" value="TuG1812G0300000538.01"/>
</dbReference>
<dbReference type="AlphaFoldDB" id="A0A8R7PN78"/>
<reference evidence="3" key="1">
    <citation type="journal article" date="2013" name="Nature">
        <title>Draft genome of the wheat A-genome progenitor Triticum urartu.</title>
        <authorList>
            <person name="Ling H.Q."/>
            <person name="Zhao S."/>
            <person name="Liu D."/>
            <person name="Wang J."/>
            <person name="Sun H."/>
            <person name="Zhang C."/>
            <person name="Fan H."/>
            <person name="Li D."/>
            <person name="Dong L."/>
            <person name="Tao Y."/>
            <person name="Gao C."/>
            <person name="Wu H."/>
            <person name="Li Y."/>
            <person name="Cui Y."/>
            <person name="Guo X."/>
            <person name="Zheng S."/>
            <person name="Wang B."/>
            <person name="Yu K."/>
            <person name="Liang Q."/>
            <person name="Yang W."/>
            <person name="Lou X."/>
            <person name="Chen J."/>
            <person name="Feng M."/>
            <person name="Jian J."/>
            <person name="Zhang X."/>
            <person name="Luo G."/>
            <person name="Jiang Y."/>
            <person name="Liu J."/>
            <person name="Wang Z."/>
            <person name="Sha Y."/>
            <person name="Zhang B."/>
            <person name="Wu H."/>
            <person name="Tang D."/>
            <person name="Shen Q."/>
            <person name="Xue P."/>
            <person name="Zou S."/>
            <person name="Wang X."/>
            <person name="Liu X."/>
            <person name="Wang F."/>
            <person name="Yang Y."/>
            <person name="An X."/>
            <person name="Dong Z."/>
            <person name="Zhang K."/>
            <person name="Zhang X."/>
            <person name="Luo M.C."/>
            <person name="Dvorak J."/>
            <person name="Tong Y."/>
            <person name="Wang J."/>
            <person name="Yang H."/>
            <person name="Li Z."/>
            <person name="Wang D."/>
            <person name="Zhang A."/>
            <person name="Wang J."/>
        </authorList>
    </citation>
    <scope>NUCLEOTIDE SEQUENCE</scope>
    <source>
        <strain evidence="3">cv. G1812</strain>
    </source>
</reference>